<dbReference type="EMBL" id="CP050139">
    <property type="protein sequence ID" value="QIP36528.1"/>
    <property type="molecule type" value="Genomic_DNA"/>
</dbReference>
<name>A0A181CEB1_9PROT</name>
<evidence type="ECO:0000313" key="1">
    <source>
        <dbReference type="EMBL" id="QIP36528.1"/>
    </source>
</evidence>
<dbReference type="InterPro" id="IPR019999">
    <property type="entry name" value="Anth_synth_I-like"/>
</dbReference>
<dbReference type="AlphaFoldDB" id="A0A181CEB1"/>
<dbReference type="Gene3D" id="3.60.120.10">
    <property type="entry name" value="Anthranilate synthase"/>
    <property type="match status" value="1"/>
</dbReference>
<dbReference type="InterPro" id="IPR006805">
    <property type="entry name" value="Anth_synth_I_N"/>
</dbReference>
<accession>A0A181CEB1</accession>
<gene>
    <name evidence="1" type="ORF">GWK63_14555</name>
</gene>
<dbReference type="SUPFAM" id="SSF56322">
    <property type="entry name" value="ADC synthase"/>
    <property type="match status" value="1"/>
</dbReference>
<dbReference type="InterPro" id="IPR015890">
    <property type="entry name" value="Chorismate_C"/>
</dbReference>
<dbReference type="Pfam" id="PF04715">
    <property type="entry name" value="Anth_synt_I_N"/>
    <property type="match status" value="1"/>
</dbReference>
<organism evidence="1 2">
    <name type="scientific">Komagataeibacter rhaeticus</name>
    <dbReference type="NCBI Taxonomy" id="215221"/>
    <lineage>
        <taxon>Bacteria</taxon>
        <taxon>Pseudomonadati</taxon>
        <taxon>Pseudomonadota</taxon>
        <taxon>Alphaproteobacteria</taxon>
        <taxon>Acetobacterales</taxon>
        <taxon>Acetobacteraceae</taxon>
        <taxon>Komagataeibacter</taxon>
    </lineage>
</organism>
<dbReference type="KEGG" id="kre:GWK63_14555"/>
<keyword evidence="2" id="KW-1185">Reference proteome</keyword>
<reference evidence="1 2" key="1">
    <citation type="submission" date="2020-03" db="EMBL/GenBank/DDBJ databases">
        <title>Isolation of cellulose-producing strains, genome characterization and application of the synthesized cellulose films as an economical and sustainable material for piezoelectric sensor construction.</title>
        <authorList>
            <person name="Mangayil R.K."/>
        </authorList>
    </citation>
    <scope>NUCLEOTIDE SEQUENCE [LARGE SCALE GENOMIC DNA]</scope>
    <source>
        <strain evidence="1 2">ENS 9a1a</strain>
    </source>
</reference>
<dbReference type="InterPro" id="IPR005801">
    <property type="entry name" value="ADC_synthase"/>
</dbReference>
<dbReference type="PANTHER" id="PTHR11236">
    <property type="entry name" value="AMINOBENZOATE/ANTHRANILATE SYNTHASE"/>
    <property type="match status" value="1"/>
</dbReference>
<protein>
    <submittedName>
        <fullName evidence="1">Anthranilate synthase component I family protein</fullName>
    </submittedName>
</protein>
<sequence length="457" mass="48718">MADTGMLVPLPWREGDDILAAWGHLPGLACLDSGGEIGPRARWVIVCRDPVHVIVQRGGACWRDGLPVARSLPELLRQHLPRRNCPAGVPFAGGAVGFIGYGAGLRVEGIATRHAADPDEPEAAFGLYDHAFVLDRVTGQAWLAATTVLDTARMAALTAQWKAIAPAGRLPALPRLRFAPDQTGPAYRAGVARAVERIAAGEVFQVNVTGRMDARRPAGLAAVDVYRVLRAHSPAPFGAFLAGAGGFALLSASPERFLSLAVDGGVQTRPIKGTVPRGRSVAEDDHLAQALRHDAKERAENLMIVDLMRNDIGRVAALGSMGVSELFGVERFTHVHHLVSEVTGRLRPDRDAFDLLAATLPPGSVTGAPKHRAMQIIDELEASPRGAYCGTVVRIGHDGAMDSSVIIRTLVMTAHRITAAAGGGITHDSDPMREYREMKLKIAALRAVFGDVDSERP</sequence>
<dbReference type="GO" id="GO:0046820">
    <property type="term" value="F:4-amino-4-deoxychorismate synthase activity"/>
    <property type="evidence" value="ECO:0007669"/>
    <property type="project" value="TreeGrafter"/>
</dbReference>
<dbReference type="GO" id="GO:0000162">
    <property type="term" value="P:L-tryptophan biosynthetic process"/>
    <property type="evidence" value="ECO:0007669"/>
    <property type="project" value="TreeGrafter"/>
</dbReference>
<dbReference type="Pfam" id="PF00425">
    <property type="entry name" value="Chorismate_bind"/>
    <property type="match status" value="1"/>
</dbReference>
<dbReference type="PANTHER" id="PTHR11236:SF50">
    <property type="entry name" value="AMINODEOXYCHORISMATE SYNTHASE COMPONENT 1"/>
    <property type="match status" value="1"/>
</dbReference>
<proteinExistence type="predicted"/>
<evidence type="ECO:0000313" key="2">
    <source>
        <dbReference type="Proteomes" id="UP000502533"/>
    </source>
</evidence>
<dbReference type="RefSeq" id="WP_007397264.1">
    <property type="nucleotide sequence ID" value="NZ_CALMTF010000059.1"/>
</dbReference>
<dbReference type="Proteomes" id="UP000502533">
    <property type="component" value="Chromosome"/>
</dbReference>
<dbReference type="PRINTS" id="PR00095">
    <property type="entry name" value="ANTSNTHASEI"/>
</dbReference>
<dbReference type="GeneID" id="85023390"/>